<dbReference type="EMBL" id="LR590481">
    <property type="protein sequence ID" value="VTQ85372.1"/>
    <property type="molecule type" value="Genomic_DNA"/>
</dbReference>
<accession>A0A4U9R286</accession>
<dbReference type="GO" id="GO:0016747">
    <property type="term" value="F:acyltransferase activity, transferring groups other than amino-acyl groups"/>
    <property type="evidence" value="ECO:0007669"/>
    <property type="project" value="InterPro"/>
</dbReference>
<name>A0A4U9R286_HATHI</name>
<evidence type="ECO:0000313" key="3">
    <source>
        <dbReference type="Proteomes" id="UP000308489"/>
    </source>
</evidence>
<sequence length="79" mass="9344">MDIPDKDVRRQGYATETLGLFIQYLKGNGIKEIYTQTWSGNLRIIGLAHKLGFKEINRKYYIRMVRNEKYDGLTFKLIE</sequence>
<dbReference type="PROSITE" id="PS51186">
    <property type="entry name" value="GNAT"/>
    <property type="match status" value="1"/>
</dbReference>
<dbReference type="Gene3D" id="3.40.630.30">
    <property type="match status" value="1"/>
</dbReference>
<evidence type="ECO:0000313" key="2">
    <source>
        <dbReference type="EMBL" id="VTQ85372.1"/>
    </source>
</evidence>
<evidence type="ECO:0000259" key="1">
    <source>
        <dbReference type="PROSITE" id="PS51186"/>
    </source>
</evidence>
<reference evidence="2 3" key="1">
    <citation type="submission" date="2019-05" db="EMBL/GenBank/DDBJ databases">
        <authorList>
            <consortium name="Pathogen Informatics"/>
        </authorList>
    </citation>
    <scope>NUCLEOTIDE SEQUENCE [LARGE SCALE GENOMIC DNA]</scope>
    <source>
        <strain evidence="2 3">NCTC503</strain>
    </source>
</reference>
<dbReference type="Proteomes" id="UP000308489">
    <property type="component" value="Chromosome 1"/>
</dbReference>
<keyword evidence="3" id="KW-1185">Reference proteome</keyword>
<dbReference type="Pfam" id="PF00583">
    <property type="entry name" value="Acetyltransf_1"/>
    <property type="match status" value="1"/>
</dbReference>
<feature type="domain" description="N-acetyltransferase" evidence="1">
    <location>
        <begin position="1"/>
        <end position="72"/>
    </location>
</feature>
<dbReference type="AlphaFoldDB" id="A0A4U9R286"/>
<keyword evidence="2" id="KW-0808">Transferase</keyword>
<gene>
    <name evidence="2" type="ORF">NCTC503_00751</name>
</gene>
<organism evidence="2 3">
    <name type="scientific">Hathewaya histolytica</name>
    <name type="common">Clostridium histolyticum</name>
    <dbReference type="NCBI Taxonomy" id="1498"/>
    <lineage>
        <taxon>Bacteria</taxon>
        <taxon>Bacillati</taxon>
        <taxon>Bacillota</taxon>
        <taxon>Clostridia</taxon>
        <taxon>Eubacteriales</taxon>
        <taxon>Clostridiaceae</taxon>
        <taxon>Hathewaya</taxon>
    </lineage>
</organism>
<dbReference type="KEGG" id="hhw:NCTC503_00751"/>
<dbReference type="InterPro" id="IPR000182">
    <property type="entry name" value="GNAT_dom"/>
</dbReference>
<dbReference type="SUPFAM" id="SSF55729">
    <property type="entry name" value="Acyl-CoA N-acyltransferases (Nat)"/>
    <property type="match status" value="1"/>
</dbReference>
<protein>
    <submittedName>
        <fullName evidence="2">Acetyltransferase (GNAT) family</fullName>
    </submittedName>
</protein>
<dbReference type="InterPro" id="IPR016181">
    <property type="entry name" value="Acyl_CoA_acyltransferase"/>
</dbReference>
<proteinExistence type="predicted"/>